<keyword evidence="1 3" id="KW-0808">Transferase</keyword>
<comment type="caution">
    <text evidence="3">The sequence shown here is derived from an EMBL/GenBank/DDBJ whole genome shotgun (WGS) entry which is preliminary data.</text>
</comment>
<dbReference type="PANTHER" id="PTHR13947">
    <property type="entry name" value="GNAT FAMILY N-ACETYLTRANSFERASE"/>
    <property type="match status" value="1"/>
</dbReference>
<dbReference type="Pfam" id="PF00583">
    <property type="entry name" value="Acetyltransf_1"/>
    <property type="match status" value="1"/>
</dbReference>
<dbReference type="InterPro" id="IPR016181">
    <property type="entry name" value="Acyl_CoA_acyltransferase"/>
</dbReference>
<evidence type="ECO:0000259" key="2">
    <source>
        <dbReference type="PROSITE" id="PS51186"/>
    </source>
</evidence>
<keyword evidence="4" id="KW-1185">Reference proteome</keyword>
<proteinExistence type="predicted"/>
<evidence type="ECO:0000313" key="4">
    <source>
        <dbReference type="Proteomes" id="UP001595796"/>
    </source>
</evidence>
<evidence type="ECO:0000256" key="1">
    <source>
        <dbReference type="ARBA" id="ARBA00022679"/>
    </source>
</evidence>
<evidence type="ECO:0000313" key="3">
    <source>
        <dbReference type="EMBL" id="MFC5066607.1"/>
    </source>
</evidence>
<keyword evidence="3" id="KW-0012">Acyltransferase</keyword>
<dbReference type="PROSITE" id="PS51186">
    <property type="entry name" value="GNAT"/>
    <property type="match status" value="1"/>
</dbReference>
<dbReference type="PANTHER" id="PTHR13947:SF37">
    <property type="entry name" value="LD18367P"/>
    <property type="match status" value="1"/>
</dbReference>
<dbReference type="InterPro" id="IPR000182">
    <property type="entry name" value="GNAT_dom"/>
</dbReference>
<dbReference type="SUPFAM" id="SSF55729">
    <property type="entry name" value="Acyl-CoA N-acyltransferases (Nat)"/>
    <property type="match status" value="1"/>
</dbReference>
<dbReference type="EMBL" id="JBHSJF010000001">
    <property type="protein sequence ID" value="MFC5066607.1"/>
    <property type="molecule type" value="Genomic_DNA"/>
</dbReference>
<dbReference type="EC" id="2.3.-.-" evidence="3"/>
<dbReference type="GO" id="GO:0016746">
    <property type="term" value="F:acyltransferase activity"/>
    <property type="evidence" value="ECO:0007669"/>
    <property type="project" value="UniProtKB-KW"/>
</dbReference>
<dbReference type="Proteomes" id="UP001595796">
    <property type="component" value="Unassembled WGS sequence"/>
</dbReference>
<sequence>MSTNLDFHTEVVLREARDEDGRGIRDLIAGVFAEYPDLVFLDEEFPELARAATNYRNMGGRLWVLEDGREIIGSIAIVRSGEPGIDELFKFYLHKSRRGSGLADVLFGKALDFARSRGSKGIVLWTDTRFVSGHRFYEKNGFIRGREERELGDASNSREYVYRRDL</sequence>
<feature type="domain" description="N-acetyltransferase" evidence="2">
    <location>
        <begin position="11"/>
        <end position="166"/>
    </location>
</feature>
<protein>
    <submittedName>
        <fullName evidence="3">GNAT family N-acetyltransferase</fullName>
        <ecNumber evidence="3">2.3.-.-</ecNumber>
    </submittedName>
</protein>
<reference evidence="4" key="1">
    <citation type="journal article" date="2019" name="Int. J. Syst. Evol. Microbiol.">
        <title>The Global Catalogue of Microorganisms (GCM) 10K type strain sequencing project: providing services to taxonomists for standard genome sequencing and annotation.</title>
        <authorList>
            <consortium name="The Broad Institute Genomics Platform"/>
            <consortium name="The Broad Institute Genome Sequencing Center for Infectious Disease"/>
            <person name="Wu L."/>
            <person name="Ma J."/>
        </authorList>
    </citation>
    <scope>NUCLEOTIDE SEQUENCE [LARGE SCALE GENOMIC DNA]</scope>
    <source>
        <strain evidence="4">CGMCC 1.16444</strain>
    </source>
</reference>
<name>A0ABV9YX11_9HYPH</name>
<dbReference type="CDD" id="cd04301">
    <property type="entry name" value="NAT_SF"/>
    <property type="match status" value="1"/>
</dbReference>
<accession>A0ABV9YX11</accession>
<organism evidence="3 4">
    <name type="scientific">Flaviflagellibacter deserti</name>
    <dbReference type="NCBI Taxonomy" id="2267266"/>
    <lineage>
        <taxon>Bacteria</taxon>
        <taxon>Pseudomonadati</taxon>
        <taxon>Pseudomonadota</taxon>
        <taxon>Alphaproteobacteria</taxon>
        <taxon>Hyphomicrobiales</taxon>
        <taxon>Flaviflagellibacter</taxon>
    </lineage>
</organism>
<dbReference type="Gene3D" id="3.40.630.30">
    <property type="match status" value="1"/>
</dbReference>
<gene>
    <name evidence="3" type="ORF">ACFPFW_01095</name>
</gene>
<dbReference type="RefSeq" id="WP_162799567.1">
    <property type="nucleotide sequence ID" value="NZ_JBHSJF010000001.1"/>
</dbReference>
<dbReference type="InterPro" id="IPR050769">
    <property type="entry name" value="NAT_camello-type"/>
</dbReference>